<keyword evidence="3" id="KW-0804">Transcription</keyword>
<gene>
    <name evidence="7" type="ORF">QFZ26_001363</name>
</gene>
<keyword evidence="2 4" id="KW-0238">DNA-binding</keyword>
<dbReference type="Proteomes" id="UP001239083">
    <property type="component" value="Unassembled WGS sequence"/>
</dbReference>
<feature type="domain" description="HTH tetR-type" evidence="6">
    <location>
        <begin position="24"/>
        <end position="84"/>
    </location>
</feature>
<evidence type="ECO:0000256" key="3">
    <source>
        <dbReference type="ARBA" id="ARBA00023163"/>
    </source>
</evidence>
<accession>A0ABU0R6U4</accession>
<dbReference type="PANTHER" id="PTHR30055:SF234">
    <property type="entry name" value="HTH-TYPE TRANSCRIPTIONAL REGULATOR BETI"/>
    <property type="match status" value="1"/>
</dbReference>
<dbReference type="PRINTS" id="PR00455">
    <property type="entry name" value="HTHTETR"/>
</dbReference>
<feature type="region of interest" description="Disordered" evidence="5">
    <location>
        <begin position="1"/>
        <end position="28"/>
    </location>
</feature>
<dbReference type="InterPro" id="IPR050109">
    <property type="entry name" value="HTH-type_TetR-like_transc_reg"/>
</dbReference>
<evidence type="ECO:0000256" key="2">
    <source>
        <dbReference type="ARBA" id="ARBA00023125"/>
    </source>
</evidence>
<dbReference type="Gene3D" id="1.10.357.10">
    <property type="entry name" value="Tetracycline Repressor, domain 2"/>
    <property type="match status" value="1"/>
</dbReference>
<dbReference type="EMBL" id="JAUSYY010000001">
    <property type="protein sequence ID" value="MDQ0893808.1"/>
    <property type="molecule type" value="Genomic_DNA"/>
</dbReference>
<evidence type="ECO:0000259" key="6">
    <source>
        <dbReference type="PROSITE" id="PS50977"/>
    </source>
</evidence>
<dbReference type="SUPFAM" id="SSF46689">
    <property type="entry name" value="Homeodomain-like"/>
    <property type="match status" value="1"/>
</dbReference>
<evidence type="ECO:0000313" key="8">
    <source>
        <dbReference type="Proteomes" id="UP001239083"/>
    </source>
</evidence>
<sequence length="215" mass="23662">MGSGYTHGVTSDSARRTHRQRQAEETKDRVVAAARTLMARNGWAGTTVDAIAAEAGVAPQTIYAAFGNKRALLEGMRGAMLRDSQIPELMARAAAEPEASRRLEFWAKLIRQQMETSFDVISIHRQAAASDPRVAGDYRKVLDGRAELFAAFVHELHGDLAPGVSESAATDLLWCFSNEEIYRELVEERGWSADRYERWLGATLVAQLITAPSVA</sequence>
<keyword evidence="1" id="KW-0805">Transcription regulation</keyword>
<organism evidence="7 8">
    <name type="scientific">Agromyces ramosus</name>
    <dbReference type="NCBI Taxonomy" id="33879"/>
    <lineage>
        <taxon>Bacteria</taxon>
        <taxon>Bacillati</taxon>
        <taxon>Actinomycetota</taxon>
        <taxon>Actinomycetes</taxon>
        <taxon>Micrococcales</taxon>
        <taxon>Microbacteriaceae</taxon>
        <taxon>Agromyces</taxon>
    </lineage>
</organism>
<dbReference type="PROSITE" id="PS50977">
    <property type="entry name" value="HTH_TETR_2"/>
    <property type="match status" value="1"/>
</dbReference>
<name>A0ABU0R6U4_9MICO</name>
<comment type="caution">
    <text evidence="7">The sequence shown here is derived from an EMBL/GenBank/DDBJ whole genome shotgun (WGS) entry which is preliminary data.</text>
</comment>
<feature type="DNA-binding region" description="H-T-H motif" evidence="4">
    <location>
        <begin position="47"/>
        <end position="66"/>
    </location>
</feature>
<evidence type="ECO:0000313" key="7">
    <source>
        <dbReference type="EMBL" id="MDQ0893808.1"/>
    </source>
</evidence>
<protein>
    <submittedName>
        <fullName evidence="7">AcrR family transcriptional regulator</fullName>
    </submittedName>
</protein>
<dbReference type="InterPro" id="IPR009057">
    <property type="entry name" value="Homeodomain-like_sf"/>
</dbReference>
<proteinExistence type="predicted"/>
<dbReference type="Pfam" id="PF00440">
    <property type="entry name" value="TetR_N"/>
    <property type="match status" value="1"/>
</dbReference>
<keyword evidence="8" id="KW-1185">Reference proteome</keyword>
<evidence type="ECO:0000256" key="1">
    <source>
        <dbReference type="ARBA" id="ARBA00023015"/>
    </source>
</evidence>
<evidence type="ECO:0000256" key="4">
    <source>
        <dbReference type="PROSITE-ProRule" id="PRU00335"/>
    </source>
</evidence>
<dbReference type="InterPro" id="IPR001647">
    <property type="entry name" value="HTH_TetR"/>
</dbReference>
<reference evidence="7 8" key="1">
    <citation type="submission" date="2023-07" db="EMBL/GenBank/DDBJ databases">
        <title>Comparative genomics of wheat-associated soil bacteria to identify genetic determinants of phenazine resistance.</title>
        <authorList>
            <person name="Mouncey N."/>
        </authorList>
    </citation>
    <scope>NUCLEOTIDE SEQUENCE [LARGE SCALE GENOMIC DNA]</scope>
    <source>
        <strain evidence="7 8">V3I3</strain>
    </source>
</reference>
<evidence type="ECO:0000256" key="5">
    <source>
        <dbReference type="SAM" id="MobiDB-lite"/>
    </source>
</evidence>
<dbReference type="PANTHER" id="PTHR30055">
    <property type="entry name" value="HTH-TYPE TRANSCRIPTIONAL REGULATOR RUTR"/>
    <property type="match status" value="1"/>
</dbReference>